<feature type="compositionally biased region" description="Basic residues" evidence="1">
    <location>
        <begin position="246"/>
        <end position="257"/>
    </location>
</feature>
<feature type="compositionally biased region" description="Basic residues" evidence="1">
    <location>
        <begin position="213"/>
        <end position="224"/>
    </location>
</feature>
<keyword evidence="2" id="KW-0732">Signal</keyword>
<feature type="compositionally biased region" description="Basic and acidic residues" evidence="1">
    <location>
        <begin position="258"/>
        <end position="276"/>
    </location>
</feature>
<evidence type="ECO:0000313" key="4">
    <source>
        <dbReference type="Proteomes" id="UP001153069"/>
    </source>
</evidence>
<keyword evidence="4" id="KW-1185">Reference proteome</keyword>
<name>A0A9N8HES5_9STRA</name>
<feature type="region of interest" description="Disordered" evidence="1">
    <location>
        <begin position="136"/>
        <end position="329"/>
    </location>
</feature>
<proteinExistence type="predicted"/>
<feature type="compositionally biased region" description="Basic residues" evidence="1">
    <location>
        <begin position="399"/>
        <end position="422"/>
    </location>
</feature>
<feature type="region of interest" description="Disordered" evidence="1">
    <location>
        <begin position="360"/>
        <end position="422"/>
    </location>
</feature>
<organism evidence="3 4">
    <name type="scientific">Seminavis robusta</name>
    <dbReference type="NCBI Taxonomy" id="568900"/>
    <lineage>
        <taxon>Eukaryota</taxon>
        <taxon>Sar</taxon>
        <taxon>Stramenopiles</taxon>
        <taxon>Ochrophyta</taxon>
        <taxon>Bacillariophyta</taxon>
        <taxon>Bacillariophyceae</taxon>
        <taxon>Bacillariophycidae</taxon>
        <taxon>Naviculales</taxon>
        <taxon>Naviculaceae</taxon>
        <taxon>Seminavis</taxon>
    </lineage>
</organism>
<accession>A0A9N8HES5</accession>
<feature type="compositionally biased region" description="Basic and acidic residues" evidence="1">
    <location>
        <begin position="225"/>
        <end position="241"/>
    </location>
</feature>
<dbReference type="EMBL" id="CAICTM010000423">
    <property type="protein sequence ID" value="CAB9510162.1"/>
    <property type="molecule type" value="Genomic_DNA"/>
</dbReference>
<dbReference type="Proteomes" id="UP001153069">
    <property type="component" value="Unassembled WGS sequence"/>
</dbReference>
<gene>
    <name evidence="3" type="ORF">SEMRO_424_G139900.1</name>
</gene>
<evidence type="ECO:0000256" key="2">
    <source>
        <dbReference type="SAM" id="SignalP"/>
    </source>
</evidence>
<feature type="compositionally biased region" description="Basic and acidic residues" evidence="1">
    <location>
        <begin position="93"/>
        <end position="108"/>
    </location>
</feature>
<comment type="caution">
    <text evidence="3">The sequence shown here is derived from an EMBL/GenBank/DDBJ whole genome shotgun (WGS) entry which is preliminary data.</text>
</comment>
<reference evidence="3" key="1">
    <citation type="submission" date="2020-06" db="EMBL/GenBank/DDBJ databases">
        <authorList>
            <consortium name="Plant Systems Biology data submission"/>
        </authorList>
    </citation>
    <scope>NUCLEOTIDE SEQUENCE</scope>
    <source>
        <strain evidence="3">D6</strain>
    </source>
</reference>
<feature type="region of interest" description="Disordered" evidence="1">
    <location>
        <begin position="76"/>
        <end position="123"/>
    </location>
</feature>
<feature type="compositionally biased region" description="Basic residues" evidence="1">
    <location>
        <begin position="437"/>
        <end position="452"/>
    </location>
</feature>
<evidence type="ECO:0000256" key="1">
    <source>
        <dbReference type="SAM" id="MobiDB-lite"/>
    </source>
</evidence>
<feature type="compositionally biased region" description="Basic and acidic residues" evidence="1">
    <location>
        <begin position="388"/>
        <end position="398"/>
    </location>
</feature>
<evidence type="ECO:0000313" key="3">
    <source>
        <dbReference type="EMBL" id="CAB9510162.1"/>
    </source>
</evidence>
<protein>
    <submittedName>
        <fullName evidence="3">Uncharacterized protein</fullName>
    </submittedName>
</protein>
<dbReference type="AlphaFoldDB" id="A0A9N8HES5"/>
<sequence>MRRLSILFVSALFLLLVARHEVSAKNYLLWALGLEEDEEQAHDVRMLKKYNEKARARVSDNRLRRRTYRRGNKAADMANVSPQTRTIRIPVTTRKDDKGKKTSAKKNEAVPIQQGKTEYKRHKTFNLRDKVADKLSHAIQGKDKKQKQVQYVGAKDNSRSNRGGRQKNKEPKQNAKHQGSYRPGKEVKPAGNNRSKNDRGKQKEDKQKDHKQKDNKKRSEKRFKTKLDNKRSRAGGDKPRGDGGANRHHNKRTAERHHRTEETKREEHNQIKRQQEHAAANSKHTSTATSNGGRNHNKRLEKHEKEKRAEKNAEKRQEEHAARTKQAIGTIDVTMRNGNTNVGGSAGFINARTRAQADAQAKKGTLNKKKAVSTGANHQRNKKHVNARRKEEHFERKALNHRNHKAEKAGARRKHGNKRHSRQRELLTTLRMGVASQHHKHHQGYNKRKQQRIQREKAGLNRRRRGHKDMGKPQVDTVTLRDGGLDMPTIVSVGDANLDTKLDTIDLSSAEMKLDNTGATIPVVSLYWGIFNSPDACPQQPCKLEDALNPNTKASIIHGTGNIPDADGNVILVASIYRTPEHVDYSGPALLDGLALETNGALSSAGFYNKDASVVIGIRKVASAVNDSMAQLLEATEFVESMDLYDDFVQFSSFKAGQTGFEAVQAFGTGDIVEGAKAHLTRQNDVLQIYVETNVQDA</sequence>
<feature type="compositionally biased region" description="Polar residues" evidence="1">
    <location>
        <begin position="282"/>
        <end position="294"/>
    </location>
</feature>
<feature type="signal peptide" evidence="2">
    <location>
        <begin position="1"/>
        <end position="24"/>
    </location>
</feature>
<feature type="region of interest" description="Disordered" evidence="1">
    <location>
        <begin position="434"/>
        <end position="481"/>
    </location>
</feature>
<feature type="compositionally biased region" description="Basic and acidic residues" evidence="1">
    <location>
        <begin position="301"/>
        <end position="322"/>
    </location>
</feature>
<feature type="compositionally biased region" description="Basic and acidic residues" evidence="1">
    <location>
        <begin position="195"/>
        <end position="212"/>
    </location>
</feature>
<feature type="chain" id="PRO_5040232635" evidence="2">
    <location>
        <begin position="25"/>
        <end position="698"/>
    </location>
</feature>